<evidence type="ECO:0000313" key="2">
    <source>
        <dbReference type="Proteomes" id="UP000005237"/>
    </source>
</evidence>
<name>A0A8R1IS24_CAEJA</name>
<sequence>MERYVDKRMKFNKPTNIFDKELLIFPTFHTNGSFLTLVKCPRGALVKSDGTGEGSCEISHIISGSADKYFSDIVPLIKCVLRRFATHFEPSSEFEEDDVDTTDYDLPKIDKYDKPYVILALMEKILSAEHQFYDISDLTDDIGKLKRNDLSRQLATYRLKLAELVRTTCYRNRTPISAYVLAQRQKIVELEQSKVNKRKKEFKEGEIITLD</sequence>
<evidence type="ECO:0000313" key="1">
    <source>
        <dbReference type="EnsemblMetazoa" id="CJA37750.1"/>
    </source>
</evidence>
<keyword evidence="2" id="KW-1185">Reference proteome</keyword>
<dbReference type="Proteomes" id="UP000005237">
    <property type="component" value="Unassembled WGS sequence"/>
</dbReference>
<proteinExistence type="predicted"/>
<accession>A0A8R1IS24</accession>
<dbReference type="AlphaFoldDB" id="A0A8R1IS24"/>
<dbReference type="EnsemblMetazoa" id="CJA37750.1">
    <property type="protein sequence ID" value="CJA37750.1"/>
    <property type="gene ID" value="WBGene00213597"/>
</dbReference>
<reference evidence="2" key="1">
    <citation type="submission" date="2010-08" db="EMBL/GenBank/DDBJ databases">
        <authorList>
            <consortium name="Caenorhabditis japonica Sequencing Consortium"/>
            <person name="Wilson R.K."/>
        </authorList>
    </citation>
    <scope>NUCLEOTIDE SEQUENCE [LARGE SCALE GENOMIC DNA]</scope>
    <source>
        <strain evidence="2">DF5081</strain>
    </source>
</reference>
<protein>
    <submittedName>
        <fullName evidence="1">Uncharacterized protein</fullName>
    </submittedName>
</protein>
<organism evidence="1 2">
    <name type="scientific">Caenorhabditis japonica</name>
    <dbReference type="NCBI Taxonomy" id="281687"/>
    <lineage>
        <taxon>Eukaryota</taxon>
        <taxon>Metazoa</taxon>
        <taxon>Ecdysozoa</taxon>
        <taxon>Nematoda</taxon>
        <taxon>Chromadorea</taxon>
        <taxon>Rhabditida</taxon>
        <taxon>Rhabditina</taxon>
        <taxon>Rhabditomorpha</taxon>
        <taxon>Rhabditoidea</taxon>
        <taxon>Rhabditidae</taxon>
        <taxon>Peloderinae</taxon>
        <taxon>Caenorhabditis</taxon>
    </lineage>
</organism>
<reference evidence="1" key="2">
    <citation type="submission" date="2022-06" db="UniProtKB">
        <authorList>
            <consortium name="EnsemblMetazoa"/>
        </authorList>
    </citation>
    <scope>IDENTIFICATION</scope>
    <source>
        <strain evidence="1">DF5081</strain>
    </source>
</reference>